<sequence>MLGASTSPFRLSLVAEDPLARGALSRALSDQADVPFVVASGTQVDLESAPGAPPDVVLWDTGLRPSKAQARVETPDLGAPVLALVADETAAEAALGAGARGLLFRDVEPATLTAGLLAVARGLSVFDPALSELRAMPRDAPLGPSTGAPDALTPREREVLGLLAEGLSNKAIADRLSISEHTAKFHVNAVLAKLGVQRRTEAVVRAAKLGWVTL</sequence>
<reference evidence="7 8" key="1">
    <citation type="journal article" date="2016" name="PLoS ONE">
        <title>Complete Genome Sequence and Comparative Genomics of a Novel Myxobacterium Myxococcus hansupus.</title>
        <authorList>
            <person name="Sharma G."/>
            <person name="Narwani T."/>
            <person name="Subramanian S."/>
        </authorList>
    </citation>
    <scope>NUCLEOTIDE SEQUENCE [LARGE SCALE GENOMIC DNA]</scope>
    <source>
        <strain evidence="8">mixupus</strain>
    </source>
</reference>
<dbReference type="EMBL" id="CP012109">
    <property type="protein sequence ID" value="AKQ69773.1"/>
    <property type="molecule type" value="Genomic_DNA"/>
</dbReference>
<dbReference type="OrthoDB" id="9794397at2"/>
<keyword evidence="4" id="KW-0597">Phosphoprotein</keyword>
<dbReference type="PANTHER" id="PTHR44688">
    <property type="entry name" value="DNA-BINDING TRANSCRIPTIONAL ACTIVATOR DEVR_DOSR"/>
    <property type="match status" value="1"/>
</dbReference>
<dbReference type="Pfam" id="PF00196">
    <property type="entry name" value="GerE"/>
    <property type="match status" value="1"/>
</dbReference>
<evidence type="ECO:0000256" key="2">
    <source>
        <dbReference type="ARBA" id="ARBA00023125"/>
    </source>
</evidence>
<dbReference type="RefSeq" id="WP_021781294.1">
    <property type="nucleotide sequence ID" value="NZ_CP012109.1"/>
</dbReference>
<feature type="modified residue" description="4-aspartylphosphate" evidence="4">
    <location>
        <position position="60"/>
    </location>
</feature>
<keyword evidence="8" id="KW-1185">Reference proteome</keyword>
<dbReference type="eggNOG" id="COG2197">
    <property type="taxonomic scope" value="Bacteria"/>
</dbReference>
<evidence type="ECO:0000313" key="8">
    <source>
        <dbReference type="Proteomes" id="UP000009026"/>
    </source>
</evidence>
<evidence type="ECO:0000256" key="3">
    <source>
        <dbReference type="ARBA" id="ARBA00023163"/>
    </source>
</evidence>
<evidence type="ECO:0000256" key="1">
    <source>
        <dbReference type="ARBA" id="ARBA00023015"/>
    </source>
</evidence>
<keyword evidence="3" id="KW-0804">Transcription</keyword>
<dbReference type="InterPro" id="IPR011006">
    <property type="entry name" value="CheY-like_superfamily"/>
</dbReference>
<dbReference type="InterPro" id="IPR000792">
    <property type="entry name" value="Tscrpt_reg_LuxR_C"/>
</dbReference>
<dbReference type="SMART" id="SM00421">
    <property type="entry name" value="HTH_LUXR"/>
    <property type="match status" value="1"/>
</dbReference>
<dbReference type="Proteomes" id="UP000009026">
    <property type="component" value="Chromosome"/>
</dbReference>
<accession>A0A0H4X741</accession>
<keyword evidence="1" id="KW-0805">Transcription regulation</keyword>
<dbReference type="Gene3D" id="3.40.50.2300">
    <property type="match status" value="1"/>
</dbReference>
<dbReference type="SUPFAM" id="SSF52172">
    <property type="entry name" value="CheY-like"/>
    <property type="match status" value="1"/>
</dbReference>
<dbReference type="InterPro" id="IPR001789">
    <property type="entry name" value="Sig_transdc_resp-reg_receiver"/>
</dbReference>
<dbReference type="PANTHER" id="PTHR44688:SF16">
    <property type="entry name" value="DNA-BINDING TRANSCRIPTIONAL ACTIVATOR DEVR_DOSR"/>
    <property type="match status" value="1"/>
</dbReference>
<dbReference type="GO" id="GO:0006355">
    <property type="term" value="P:regulation of DNA-templated transcription"/>
    <property type="evidence" value="ECO:0007669"/>
    <property type="project" value="InterPro"/>
</dbReference>
<dbReference type="STRING" id="1297742.A176_006685"/>
<dbReference type="SUPFAM" id="SSF46894">
    <property type="entry name" value="C-terminal effector domain of the bipartite response regulators"/>
    <property type="match status" value="1"/>
</dbReference>
<organism evidence="7 8">
    <name type="scientific">Pseudomyxococcus hansupus</name>
    <dbReference type="NCBI Taxonomy" id="1297742"/>
    <lineage>
        <taxon>Bacteria</taxon>
        <taxon>Pseudomonadati</taxon>
        <taxon>Myxococcota</taxon>
        <taxon>Myxococcia</taxon>
        <taxon>Myxococcales</taxon>
        <taxon>Cystobacterineae</taxon>
        <taxon>Myxococcaceae</taxon>
        <taxon>Pseudomyxococcus</taxon>
    </lineage>
</organism>
<feature type="domain" description="HTH luxR-type" evidence="5">
    <location>
        <begin position="145"/>
        <end position="210"/>
    </location>
</feature>
<keyword evidence="2 7" id="KW-0238">DNA-binding</keyword>
<dbReference type="InterPro" id="IPR016032">
    <property type="entry name" value="Sig_transdc_resp-reg_C-effctor"/>
</dbReference>
<dbReference type="PROSITE" id="PS50043">
    <property type="entry name" value="HTH_LUXR_2"/>
    <property type="match status" value="1"/>
</dbReference>
<evidence type="ECO:0000313" key="7">
    <source>
        <dbReference type="EMBL" id="AKQ69773.1"/>
    </source>
</evidence>
<dbReference type="PROSITE" id="PS50110">
    <property type="entry name" value="RESPONSE_REGULATORY"/>
    <property type="match status" value="1"/>
</dbReference>
<feature type="domain" description="Response regulatory" evidence="6">
    <location>
        <begin position="10"/>
        <end position="120"/>
    </location>
</feature>
<protein>
    <submittedName>
        <fullName evidence="7">DNA-binding response regulator, LuxR family</fullName>
    </submittedName>
</protein>
<dbReference type="AlphaFoldDB" id="A0A0H4X741"/>
<name>A0A0H4X741_9BACT</name>
<dbReference type="KEGG" id="mym:A176_006685"/>
<evidence type="ECO:0000259" key="5">
    <source>
        <dbReference type="PROSITE" id="PS50043"/>
    </source>
</evidence>
<proteinExistence type="predicted"/>
<gene>
    <name evidence="7" type="ORF">A176_006685</name>
</gene>
<dbReference type="PATRIC" id="fig|1297742.4.peg.6783"/>
<evidence type="ECO:0000256" key="4">
    <source>
        <dbReference type="PROSITE-ProRule" id="PRU00169"/>
    </source>
</evidence>
<evidence type="ECO:0000259" key="6">
    <source>
        <dbReference type="PROSITE" id="PS50110"/>
    </source>
</evidence>
<dbReference type="CDD" id="cd06170">
    <property type="entry name" value="LuxR_C_like"/>
    <property type="match status" value="1"/>
</dbReference>
<dbReference type="GO" id="GO:0000160">
    <property type="term" value="P:phosphorelay signal transduction system"/>
    <property type="evidence" value="ECO:0007669"/>
    <property type="project" value="InterPro"/>
</dbReference>
<dbReference type="GO" id="GO:0003677">
    <property type="term" value="F:DNA binding"/>
    <property type="evidence" value="ECO:0007669"/>
    <property type="project" value="UniProtKB-KW"/>
</dbReference>
<dbReference type="PRINTS" id="PR00038">
    <property type="entry name" value="HTHLUXR"/>
</dbReference>